<evidence type="ECO:0008006" key="3">
    <source>
        <dbReference type="Google" id="ProtNLM"/>
    </source>
</evidence>
<evidence type="ECO:0000313" key="1">
    <source>
        <dbReference type="EMBL" id="QCT71082.1"/>
    </source>
</evidence>
<protein>
    <recommendedName>
        <fullName evidence="3">Phage tail protein</fullName>
    </recommendedName>
</protein>
<evidence type="ECO:0000313" key="2">
    <source>
        <dbReference type="Proteomes" id="UP000218387"/>
    </source>
</evidence>
<name>A0A4P9C8W3_EUBML</name>
<reference evidence="1 2" key="1">
    <citation type="submission" date="2018-05" db="EMBL/GenBank/DDBJ databases">
        <title>Genome comparison of Eubacterium sp.</title>
        <authorList>
            <person name="Feng Y."/>
            <person name="Sanchez-Andrea I."/>
            <person name="Stams A.J.M."/>
            <person name="De Vos W.M."/>
        </authorList>
    </citation>
    <scope>NUCLEOTIDE SEQUENCE [LARGE SCALE GENOMIC DNA]</scope>
    <source>
        <strain evidence="1 2">YI</strain>
    </source>
</reference>
<keyword evidence="2" id="KW-1185">Reference proteome</keyword>
<dbReference type="NCBIfam" id="NF047353">
    <property type="entry name" value="tube_lmo2291"/>
    <property type="match status" value="1"/>
</dbReference>
<gene>
    <name evidence="1" type="ORF">CPZ25_006995</name>
</gene>
<dbReference type="RefSeq" id="WP_096920708.1">
    <property type="nucleotide sequence ID" value="NZ_CP029487.1"/>
</dbReference>
<sequence length="163" mass="18103">MKKAMRFDTLDFINIGTGEAEEWALMGGFNKLDESPSPKVDTKGYVHDRAASSTVTGYEPSFPFESDRIVDDKANKLLYEIGRNQKTGEDAEVDYIRVELTEEITGAEKSNTFAARKFRCAVEVTDISGESLEVQKVSGTLYQCGDFIDGEFNIETKKFTAAA</sequence>
<proteinExistence type="predicted"/>
<organism evidence="1 2">
    <name type="scientific">Eubacterium maltosivorans</name>
    <dbReference type="NCBI Taxonomy" id="2041044"/>
    <lineage>
        <taxon>Bacteria</taxon>
        <taxon>Bacillati</taxon>
        <taxon>Bacillota</taxon>
        <taxon>Clostridia</taxon>
        <taxon>Eubacteriales</taxon>
        <taxon>Eubacteriaceae</taxon>
        <taxon>Eubacterium</taxon>
    </lineage>
</organism>
<dbReference type="Proteomes" id="UP000218387">
    <property type="component" value="Chromosome"/>
</dbReference>
<accession>A0A4P9C8W3</accession>
<dbReference type="AlphaFoldDB" id="A0A4P9C8W3"/>
<dbReference type="EMBL" id="CP029487">
    <property type="protein sequence ID" value="QCT71082.1"/>
    <property type="molecule type" value="Genomic_DNA"/>
</dbReference>
<dbReference type="KEGG" id="emt:CPZ25_006995"/>